<keyword evidence="3" id="KW-1185">Reference proteome</keyword>
<evidence type="ECO:0000313" key="2">
    <source>
        <dbReference type="EMBL" id="CAG6392170.1"/>
    </source>
</evidence>
<gene>
    <name evidence="2" type="ORF">SCOCK_150142</name>
</gene>
<comment type="caution">
    <text evidence="2">The sequence shown here is derived from an EMBL/GenBank/DDBJ whole genome shotgun (WGS) entry which is preliminary data.</text>
</comment>
<dbReference type="AlphaFoldDB" id="A0A9W4DLH4"/>
<dbReference type="Proteomes" id="UP001152519">
    <property type="component" value="Unassembled WGS sequence"/>
</dbReference>
<accession>A0A9W4DLH4</accession>
<evidence type="ECO:0000313" key="3">
    <source>
        <dbReference type="Proteomes" id="UP001152519"/>
    </source>
</evidence>
<name>A0A9W4DLH4_9ACTN</name>
<protein>
    <submittedName>
        <fullName evidence="2">Uncharacterized protein</fullName>
    </submittedName>
</protein>
<proteinExistence type="predicted"/>
<sequence length="99" mass="10567">MSGAAATRPYPVDDAGLIDVVRAVAPRSLDGHPLWLVFDPVRRPPAAGGPVGSKSRRKATSAASTPGRGVVHRRSSVWLGRAWMRPHLSSPRSESYALT</sequence>
<organism evidence="2 3">
    <name type="scientific">Actinacidiphila cocklensis</name>
    <dbReference type="NCBI Taxonomy" id="887465"/>
    <lineage>
        <taxon>Bacteria</taxon>
        <taxon>Bacillati</taxon>
        <taxon>Actinomycetota</taxon>
        <taxon>Actinomycetes</taxon>
        <taxon>Kitasatosporales</taxon>
        <taxon>Streptomycetaceae</taxon>
        <taxon>Actinacidiphila</taxon>
    </lineage>
</organism>
<reference evidence="2" key="1">
    <citation type="submission" date="2021-05" db="EMBL/GenBank/DDBJ databases">
        <authorList>
            <person name="Arsene-Ploetze F."/>
        </authorList>
    </citation>
    <scope>NUCLEOTIDE SEQUENCE</scope>
    <source>
        <strain evidence="2">DSM 42138</strain>
    </source>
</reference>
<feature type="region of interest" description="Disordered" evidence="1">
    <location>
        <begin position="42"/>
        <end position="70"/>
    </location>
</feature>
<evidence type="ECO:0000256" key="1">
    <source>
        <dbReference type="SAM" id="MobiDB-lite"/>
    </source>
</evidence>
<dbReference type="EMBL" id="CAJSLV010000043">
    <property type="protein sequence ID" value="CAG6392170.1"/>
    <property type="molecule type" value="Genomic_DNA"/>
</dbReference>